<keyword evidence="2" id="KW-0732">Signal</keyword>
<keyword evidence="4" id="KW-1185">Reference proteome</keyword>
<evidence type="ECO:0000313" key="3">
    <source>
        <dbReference type="EMBL" id="KAG8051295.1"/>
    </source>
</evidence>
<feature type="compositionally biased region" description="Polar residues" evidence="1">
    <location>
        <begin position="76"/>
        <end position="85"/>
    </location>
</feature>
<evidence type="ECO:0000256" key="2">
    <source>
        <dbReference type="SAM" id="SignalP"/>
    </source>
</evidence>
<sequence length="131" mass="13970">MANACSCAPAFSLFLLVMAKESAPAAAVDPRFLQRQMAAAAAAAVTASGPAEVRDSRELRSASERFREQTLELGPSTCTDASIEQATRGRLDPESPARKPGPESVPEPREREVVVFEAFFDAGLGFPEEPC</sequence>
<protein>
    <submittedName>
        <fullName evidence="3">Uncharacterized protein</fullName>
    </submittedName>
</protein>
<dbReference type="AlphaFoldDB" id="A0A8J5RXU5"/>
<organism evidence="3 4">
    <name type="scientific">Zizania palustris</name>
    <name type="common">Northern wild rice</name>
    <dbReference type="NCBI Taxonomy" id="103762"/>
    <lineage>
        <taxon>Eukaryota</taxon>
        <taxon>Viridiplantae</taxon>
        <taxon>Streptophyta</taxon>
        <taxon>Embryophyta</taxon>
        <taxon>Tracheophyta</taxon>
        <taxon>Spermatophyta</taxon>
        <taxon>Magnoliopsida</taxon>
        <taxon>Liliopsida</taxon>
        <taxon>Poales</taxon>
        <taxon>Poaceae</taxon>
        <taxon>BOP clade</taxon>
        <taxon>Oryzoideae</taxon>
        <taxon>Oryzeae</taxon>
        <taxon>Zizaniinae</taxon>
        <taxon>Zizania</taxon>
    </lineage>
</organism>
<dbReference type="EMBL" id="JAAALK010000289">
    <property type="protein sequence ID" value="KAG8051295.1"/>
    <property type="molecule type" value="Genomic_DNA"/>
</dbReference>
<accession>A0A8J5RXU5</accession>
<name>A0A8J5RXU5_ZIZPA</name>
<dbReference type="Proteomes" id="UP000729402">
    <property type="component" value="Unassembled WGS sequence"/>
</dbReference>
<feature type="compositionally biased region" description="Basic and acidic residues" evidence="1">
    <location>
        <begin position="52"/>
        <end position="70"/>
    </location>
</feature>
<feature type="compositionally biased region" description="Basic and acidic residues" evidence="1">
    <location>
        <begin position="87"/>
        <end position="110"/>
    </location>
</feature>
<feature type="signal peptide" evidence="2">
    <location>
        <begin position="1"/>
        <end position="27"/>
    </location>
</feature>
<proteinExistence type="predicted"/>
<reference evidence="3" key="2">
    <citation type="submission" date="2021-02" db="EMBL/GenBank/DDBJ databases">
        <authorList>
            <person name="Kimball J.A."/>
            <person name="Haas M.W."/>
            <person name="Macchietto M."/>
            <person name="Kono T."/>
            <person name="Duquette J."/>
            <person name="Shao M."/>
        </authorList>
    </citation>
    <scope>NUCLEOTIDE SEQUENCE</scope>
    <source>
        <tissue evidence="3">Fresh leaf tissue</tissue>
    </source>
</reference>
<feature type="region of interest" description="Disordered" evidence="1">
    <location>
        <begin position="46"/>
        <end position="110"/>
    </location>
</feature>
<evidence type="ECO:0000313" key="4">
    <source>
        <dbReference type="Proteomes" id="UP000729402"/>
    </source>
</evidence>
<reference evidence="3" key="1">
    <citation type="journal article" date="2021" name="bioRxiv">
        <title>Whole Genome Assembly and Annotation of Northern Wild Rice, Zizania palustris L., Supports a Whole Genome Duplication in the Zizania Genus.</title>
        <authorList>
            <person name="Haas M."/>
            <person name="Kono T."/>
            <person name="Macchietto M."/>
            <person name="Millas R."/>
            <person name="McGilp L."/>
            <person name="Shao M."/>
            <person name="Duquette J."/>
            <person name="Hirsch C.N."/>
            <person name="Kimball J."/>
        </authorList>
    </citation>
    <scope>NUCLEOTIDE SEQUENCE</scope>
    <source>
        <tissue evidence="3">Fresh leaf tissue</tissue>
    </source>
</reference>
<gene>
    <name evidence="3" type="ORF">GUJ93_ZPchr0009g2313</name>
</gene>
<comment type="caution">
    <text evidence="3">The sequence shown here is derived from an EMBL/GenBank/DDBJ whole genome shotgun (WGS) entry which is preliminary data.</text>
</comment>
<evidence type="ECO:0000256" key="1">
    <source>
        <dbReference type="SAM" id="MobiDB-lite"/>
    </source>
</evidence>
<feature type="chain" id="PRO_5035268607" evidence="2">
    <location>
        <begin position="28"/>
        <end position="131"/>
    </location>
</feature>